<feature type="compositionally biased region" description="Polar residues" evidence="1">
    <location>
        <begin position="120"/>
        <end position="134"/>
    </location>
</feature>
<evidence type="ECO:0000313" key="2">
    <source>
        <dbReference type="EMBL" id="KAL2042347.1"/>
    </source>
</evidence>
<feature type="compositionally biased region" description="Gly residues" evidence="1">
    <location>
        <begin position="275"/>
        <end position="284"/>
    </location>
</feature>
<protein>
    <submittedName>
        <fullName evidence="2">Uncharacterized protein</fullName>
    </submittedName>
</protein>
<name>A0ABR4ACW5_9LECA</name>
<gene>
    <name evidence="2" type="ORF">N7G274_004836</name>
</gene>
<dbReference type="SUPFAM" id="SSF48371">
    <property type="entry name" value="ARM repeat"/>
    <property type="match status" value="1"/>
</dbReference>
<dbReference type="Proteomes" id="UP001590950">
    <property type="component" value="Unassembled WGS sequence"/>
</dbReference>
<feature type="region of interest" description="Disordered" evidence="1">
    <location>
        <begin position="150"/>
        <end position="290"/>
    </location>
</feature>
<accession>A0ABR4ACW5</accession>
<evidence type="ECO:0000313" key="3">
    <source>
        <dbReference type="Proteomes" id="UP001590950"/>
    </source>
</evidence>
<feature type="region of interest" description="Disordered" evidence="1">
    <location>
        <begin position="90"/>
        <end position="134"/>
    </location>
</feature>
<reference evidence="2 3" key="1">
    <citation type="submission" date="2024-09" db="EMBL/GenBank/DDBJ databases">
        <title>Rethinking Asexuality: The Enigmatic Case of Functional Sexual Genes in Lepraria (Stereocaulaceae).</title>
        <authorList>
            <person name="Doellman M."/>
            <person name="Sun Y."/>
            <person name="Barcenas-Pena A."/>
            <person name="Lumbsch H.T."/>
            <person name="Grewe F."/>
        </authorList>
    </citation>
    <scope>NUCLEOTIDE SEQUENCE [LARGE SCALE GENOMIC DNA]</scope>
    <source>
        <strain evidence="2 3">Mercado 3170</strain>
    </source>
</reference>
<comment type="caution">
    <text evidence="2">The sequence shown here is derived from an EMBL/GenBank/DDBJ whole genome shotgun (WGS) entry which is preliminary data.</text>
</comment>
<evidence type="ECO:0000256" key="1">
    <source>
        <dbReference type="SAM" id="MobiDB-lite"/>
    </source>
</evidence>
<proteinExistence type="predicted"/>
<feature type="compositionally biased region" description="Acidic residues" evidence="1">
    <location>
        <begin position="181"/>
        <end position="215"/>
    </location>
</feature>
<keyword evidence="3" id="KW-1185">Reference proteome</keyword>
<feature type="compositionally biased region" description="Low complexity" evidence="1">
    <location>
        <begin position="240"/>
        <end position="252"/>
    </location>
</feature>
<dbReference type="Gene3D" id="3.30.70.2850">
    <property type="match status" value="1"/>
</dbReference>
<sequence>MVASPARPTSLSRQISHTTTASDKDIIASITEWTEEQERRLLYCQSELKGAQRRWSESQELWIEEYNTLTFFRNQVEHLTELKKARLKAQKRASKQQAQAREGAALGKKKVFSLSRRSSKANTGTNTPVRGSLSRVNSGINAFIANGLPRRSTEPYVGSGTPATGGLSRRSSGGVSGNEAYDGDDNDDEDDDSDGSDVSEDEDDDDDDDKEDEQDTLGKLTYPSTKSTELPPSTPPPLPRRSSLTYTLRRLSMGGIRRRSTGPDSDLQGRSGSPSLGGAGGESPGGRRRG</sequence>
<dbReference type="EMBL" id="JBEFKJ010000014">
    <property type="protein sequence ID" value="KAL2042347.1"/>
    <property type="molecule type" value="Genomic_DNA"/>
</dbReference>
<dbReference type="InterPro" id="IPR016024">
    <property type="entry name" value="ARM-type_fold"/>
</dbReference>
<organism evidence="2 3">
    <name type="scientific">Stereocaulon virgatum</name>
    <dbReference type="NCBI Taxonomy" id="373712"/>
    <lineage>
        <taxon>Eukaryota</taxon>
        <taxon>Fungi</taxon>
        <taxon>Dikarya</taxon>
        <taxon>Ascomycota</taxon>
        <taxon>Pezizomycotina</taxon>
        <taxon>Lecanoromycetes</taxon>
        <taxon>OSLEUM clade</taxon>
        <taxon>Lecanoromycetidae</taxon>
        <taxon>Lecanorales</taxon>
        <taxon>Lecanorineae</taxon>
        <taxon>Stereocaulaceae</taxon>
        <taxon>Stereocaulon</taxon>
    </lineage>
</organism>